<dbReference type="STRING" id="204669.Acid345_0957"/>
<dbReference type="Proteomes" id="UP000002432">
    <property type="component" value="Chromosome"/>
</dbReference>
<gene>
    <name evidence="2" type="ordered locus">Acid345_0957</name>
</gene>
<reference evidence="2 3" key="1">
    <citation type="journal article" date="2009" name="Appl. Environ. Microbiol.">
        <title>Three genomes from the phylum Acidobacteria provide insight into the lifestyles of these microorganisms in soils.</title>
        <authorList>
            <person name="Ward N.L."/>
            <person name="Challacombe J.F."/>
            <person name="Janssen P.H."/>
            <person name="Henrissat B."/>
            <person name="Coutinho P.M."/>
            <person name="Wu M."/>
            <person name="Xie G."/>
            <person name="Haft D.H."/>
            <person name="Sait M."/>
            <person name="Badger J."/>
            <person name="Barabote R.D."/>
            <person name="Bradley B."/>
            <person name="Brettin T.S."/>
            <person name="Brinkac L.M."/>
            <person name="Bruce D."/>
            <person name="Creasy T."/>
            <person name="Daugherty S.C."/>
            <person name="Davidsen T.M."/>
            <person name="DeBoy R.T."/>
            <person name="Detter J.C."/>
            <person name="Dodson R.J."/>
            <person name="Durkin A.S."/>
            <person name="Ganapathy A."/>
            <person name="Gwinn-Giglio M."/>
            <person name="Han C.S."/>
            <person name="Khouri H."/>
            <person name="Kiss H."/>
            <person name="Kothari S.P."/>
            <person name="Madupu R."/>
            <person name="Nelson K.E."/>
            <person name="Nelson W.C."/>
            <person name="Paulsen I."/>
            <person name="Penn K."/>
            <person name="Ren Q."/>
            <person name="Rosovitz M.J."/>
            <person name="Selengut J.D."/>
            <person name="Shrivastava S."/>
            <person name="Sullivan S.A."/>
            <person name="Tapia R."/>
            <person name="Thompson L.S."/>
            <person name="Watkins K.L."/>
            <person name="Yang Q."/>
            <person name="Yu C."/>
            <person name="Zafar N."/>
            <person name="Zhou L."/>
            <person name="Kuske C.R."/>
        </authorList>
    </citation>
    <scope>NUCLEOTIDE SEQUENCE [LARGE SCALE GENOMIC DNA]</scope>
    <source>
        <strain evidence="2 3">Ellin345</strain>
    </source>
</reference>
<organism evidence="2 3">
    <name type="scientific">Koribacter versatilis (strain Ellin345)</name>
    <dbReference type="NCBI Taxonomy" id="204669"/>
    <lineage>
        <taxon>Bacteria</taxon>
        <taxon>Pseudomonadati</taxon>
        <taxon>Acidobacteriota</taxon>
        <taxon>Terriglobia</taxon>
        <taxon>Terriglobales</taxon>
        <taxon>Candidatus Korobacteraceae</taxon>
        <taxon>Candidatus Korobacter</taxon>
    </lineage>
</organism>
<keyword evidence="3" id="KW-1185">Reference proteome</keyword>
<evidence type="ECO:0000259" key="1">
    <source>
        <dbReference type="Pfam" id="PF22557"/>
    </source>
</evidence>
<dbReference type="KEGG" id="aba:Acid345_0957"/>
<dbReference type="eggNOG" id="ENOG5032UPK">
    <property type="taxonomic scope" value="Bacteria"/>
</dbReference>
<sequence length="229" mass="26338">MYTKRFVCLANSRQTSGRCIAGKEIYSNGAFGAWLRPVSARPTQELHERERRLPRGGDASLLDILEIGLKEPRPHAHQSENHLVDVRHSWVRRGLCPWNELRNAVDKVESLWGTGCSSRHGINDRIFSEDAKQYRNSLLLIQPEEFSVEVFAEKTEFGERHRARGFLFYRGEEYRFSITDPEIERQYLAEGEGEYPLEQALLCVSLGEPWIAGYCYKYCAGVITPGWRG</sequence>
<dbReference type="AlphaFoldDB" id="Q1IT40"/>
<dbReference type="OrthoDB" id="128352at2"/>
<evidence type="ECO:0000313" key="3">
    <source>
        <dbReference type="Proteomes" id="UP000002432"/>
    </source>
</evidence>
<protein>
    <recommendedName>
        <fullName evidence="1">Dual OB-containing domain-containing protein</fullName>
    </recommendedName>
</protein>
<proteinExistence type="predicted"/>
<dbReference type="Pfam" id="PF22557">
    <property type="entry name" value="DuOB"/>
    <property type="match status" value="1"/>
</dbReference>
<dbReference type="EMBL" id="CP000360">
    <property type="protein sequence ID" value="ABF39960.1"/>
    <property type="molecule type" value="Genomic_DNA"/>
</dbReference>
<dbReference type="EnsemblBacteria" id="ABF39960">
    <property type="protein sequence ID" value="ABF39960"/>
    <property type="gene ID" value="Acid345_0957"/>
</dbReference>
<accession>Q1IT40</accession>
<evidence type="ECO:0000313" key="2">
    <source>
        <dbReference type="EMBL" id="ABF39960.1"/>
    </source>
</evidence>
<dbReference type="InterPro" id="IPR054335">
    <property type="entry name" value="DuOB_dom"/>
</dbReference>
<dbReference type="RefSeq" id="WP_011521762.1">
    <property type="nucleotide sequence ID" value="NC_008009.1"/>
</dbReference>
<name>Q1IT40_KORVE</name>
<feature type="domain" description="Dual OB-containing" evidence="1">
    <location>
        <begin position="4"/>
        <end position="222"/>
    </location>
</feature>
<dbReference type="HOGENOM" id="CLU_096791_0_0_0"/>